<dbReference type="OrthoDB" id="3541361at2"/>
<evidence type="ECO:0000259" key="2">
    <source>
        <dbReference type="SMART" id="SM00507"/>
    </source>
</evidence>
<name>A0A2T0UXL7_9MICO</name>
<keyword evidence="4" id="KW-1185">Reference proteome</keyword>
<accession>A0A2T0UXL7</accession>
<dbReference type="EMBL" id="PVTI01000004">
    <property type="protein sequence ID" value="PRY62634.1"/>
    <property type="molecule type" value="Genomic_DNA"/>
</dbReference>
<gene>
    <name evidence="3" type="ORF">BCF74_10470</name>
</gene>
<reference evidence="3 4" key="1">
    <citation type="submission" date="2018-03" db="EMBL/GenBank/DDBJ databases">
        <title>Genomic Encyclopedia of Archaeal and Bacterial Type Strains, Phase II (KMG-II): from individual species to whole genera.</title>
        <authorList>
            <person name="Goeker M."/>
        </authorList>
    </citation>
    <scope>NUCLEOTIDE SEQUENCE [LARGE SCALE GENOMIC DNA]</scope>
    <source>
        <strain evidence="3 4">ATCC BAA-1496</strain>
    </source>
</reference>
<evidence type="ECO:0000256" key="1">
    <source>
        <dbReference type="SAM" id="MobiDB-lite"/>
    </source>
</evidence>
<dbReference type="AlphaFoldDB" id="A0A2T0UXL7"/>
<feature type="region of interest" description="Disordered" evidence="1">
    <location>
        <begin position="293"/>
        <end position="317"/>
    </location>
</feature>
<evidence type="ECO:0000313" key="3">
    <source>
        <dbReference type="EMBL" id="PRY62634.1"/>
    </source>
</evidence>
<dbReference type="RefSeq" id="WP_106296633.1">
    <property type="nucleotide sequence ID" value="NZ_PVTI01000004.1"/>
</dbReference>
<feature type="region of interest" description="Disordered" evidence="1">
    <location>
        <begin position="608"/>
        <end position="627"/>
    </location>
</feature>
<feature type="domain" description="HNH nuclease" evidence="2">
    <location>
        <begin position="441"/>
        <end position="492"/>
    </location>
</feature>
<protein>
    <recommendedName>
        <fullName evidence="2">HNH nuclease domain-containing protein</fullName>
    </recommendedName>
</protein>
<evidence type="ECO:0000313" key="4">
    <source>
        <dbReference type="Proteomes" id="UP000237822"/>
    </source>
</evidence>
<proteinExistence type="predicted"/>
<feature type="region of interest" description="Disordered" evidence="1">
    <location>
        <begin position="531"/>
        <end position="566"/>
    </location>
</feature>
<dbReference type="CDD" id="cd00085">
    <property type="entry name" value="HNHc"/>
    <property type="match status" value="1"/>
</dbReference>
<dbReference type="InterPro" id="IPR003615">
    <property type="entry name" value="HNH_nuc"/>
</dbReference>
<organism evidence="3 4">
    <name type="scientific">Knoellia remsis</name>
    <dbReference type="NCBI Taxonomy" id="407159"/>
    <lineage>
        <taxon>Bacteria</taxon>
        <taxon>Bacillati</taxon>
        <taxon>Actinomycetota</taxon>
        <taxon>Actinomycetes</taxon>
        <taxon>Micrococcales</taxon>
        <taxon>Intrasporangiaceae</taxon>
        <taxon>Knoellia</taxon>
    </lineage>
</organism>
<comment type="caution">
    <text evidence="3">The sequence shown here is derived from an EMBL/GenBank/DDBJ whole genome shotgun (WGS) entry which is preliminary data.</text>
</comment>
<sequence>MDLTGVVDAMQRLYAAVSAPAAEGGAGSMELPGLLELVEEMQHVQNVAAAVQSRALAHVAAHDEEPAPDAPRGWVWKRHALGHISDEAASLVADRLGVSVPVATRRVEDAVHQTRVTPRLLDAGGSGELDAWRTRLVTAELRVTEDESVARETVDRLADLFTKRGRWGETAGPLSARTARLVRRIDPSVAAGDGERARRARCVSRRADGPAADQWFARLPVETSLPMWAAVDERAHQLQRTDTTLTLEQARADALAELVLDRTSVTVHLHATVPAGTSGVGVQAELDAAAAGGAVRAPSADGPGSAEGRDNGNPGAVDAARTTAFVAGGVVEAGGLGRPGTTTLDPARLPDVVRVVESTTLTCDPDTGALVAGYVPASLAPRRHGRPRPADPADNHAAAEMHATDTVADSAHEADGATVADDPGAAEVGLRVEPQYRPSAALQRLVRARDGTCRFPGCLVPARDCDLDHVIPWPDGPTTAAHLACGCRRHHRVKQRPGWSVRLEPDGVMHWTDPTGRTMTTYPVDHLDRLMPPNGITERGSTGGASVSQRAGAPERPRDASLSARMGTVDESAGVAGVVLGRRTQAADAATLGELTLERFLALVSPRRRQLEPTPPGRRDLQQDPAPPWLDAFVLDSAAYRTAQQAAVAAHGAPVVEEPPF</sequence>
<dbReference type="SMART" id="SM00507">
    <property type="entry name" value="HNHc"/>
    <property type="match status" value="1"/>
</dbReference>
<dbReference type="Proteomes" id="UP000237822">
    <property type="component" value="Unassembled WGS sequence"/>
</dbReference>